<evidence type="ECO:0000256" key="3">
    <source>
        <dbReference type="ARBA" id="ARBA00022833"/>
    </source>
</evidence>
<evidence type="ECO:0000256" key="8">
    <source>
        <dbReference type="ARBA" id="ARBA00023242"/>
    </source>
</evidence>
<proteinExistence type="predicted"/>
<evidence type="ECO:0000259" key="10">
    <source>
        <dbReference type="PROSITE" id="PS51843"/>
    </source>
</evidence>
<dbReference type="PANTHER" id="PTHR47630">
    <property type="entry name" value="NUCLEAR HORMONE RECEPTOR FAMILY-RELATED-RELATED"/>
    <property type="match status" value="1"/>
</dbReference>
<dbReference type="PROSITE" id="PS51843">
    <property type="entry name" value="NR_LBD"/>
    <property type="match status" value="1"/>
</dbReference>
<organism evidence="11 12">
    <name type="scientific">Mesorhabditis belari</name>
    <dbReference type="NCBI Taxonomy" id="2138241"/>
    <lineage>
        <taxon>Eukaryota</taxon>
        <taxon>Metazoa</taxon>
        <taxon>Ecdysozoa</taxon>
        <taxon>Nematoda</taxon>
        <taxon>Chromadorea</taxon>
        <taxon>Rhabditida</taxon>
        <taxon>Rhabditina</taxon>
        <taxon>Rhabditomorpha</taxon>
        <taxon>Rhabditoidea</taxon>
        <taxon>Rhabditidae</taxon>
        <taxon>Mesorhabditinae</taxon>
        <taxon>Mesorhabditis</taxon>
    </lineage>
</organism>
<dbReference type="Pfam" id="PF00105">
    <property type="entry name" value="zf-C4"/>
    <property type="match status" value="1"/>
</dbReference>
<dbReference type="InterPro" id="IPR052499">
    <property type="entry name" value="C.elegans_NHRs"/>
</dbReference>
<evidence type="ECO:0000256" key="1">
    <source>
        <dbReference type="ARBA" id="ARBA00022723"/>
    </source>
</evidence>
<evidence type="ECO:0000313" key="12">
    <source>
        <dbReference type="WBParaSite" id="MBELARI_LOCUS4962"/>
    </source>
</evidence>
<dbReference type="WBParaSite" id="MBELARI_LOCUS4962">
    <property type="protein sequence ID" value="MBELARI_LOCUS4962"/>
    <property type="gene ID" value="MBELARI_LOCUS4962"/>
</dbReference>
<dbReference type="GO" id="GO:0008270">
    <property type="term" value="F:zinc ion binding"/>
    <property type="evidence" value="ECO:0007669"/>
    <property type="project" value="UniProtKB-KW"/>
</dbReference>
<dbReference type="InterPro" id="IPR000536">
    <property type="entry name" value="Nucl_hrmn_rcpt_lig-bd"/>
</dbReference>
<dbReference type="PROSITE" id="PS51030">
    <property type="entry name" value="NUCLEAR_REC_DBD_2"/>
    <property type="match status" value="1"/>
</dbReference>
<keyword evidence="2" id="KW-0863">Zinc-finger</keyword>
<dbReference type="SUPFAM" id="SSF57716">
    <property type="entry name" value="Glucocorticoid receptor-like (DNA-binding domain)"/>
    <property type="match status" value="1"/>
</dbReference>
<evidence type="ECO:0000313" key="11">
    <source>
        <dbReference type="Proteomes" id="UP000887575"/>
    </source>
</evidence>
<keyword evidence="4" id="KW-0805">Transcription regulation</keyword>
<sequence length="487" mass="55611">MNNAEGEEICRVCRTAPGRHRYGSWACDSCKIFFLRAATRLVPYSCRNENKCKQRSCSSPNKSAPDVDTNCALKAGLIPEIAGRRSGCLRRQKNEAKMIEDSMKPKSKWKRKVESTSLASTSKVIEVKAAVEEPIIEPELPLSPEVHYIKEEIDDVYDVQPPFSPPNSVDFQQKPLPLPLPPPSQYQQVVPYIDKLRLPYESFPQSFPLTLTNVSLPQLLASMRYHESYCNGLERPSEPVCVNLPYNFDLHLADVLNNPVALCPRVPIDFSPNASLPKYPADLHSQLFSRMVLHMVDWFRSLPEIWSLSPQDRTRLCTRQLLALYPVLILFNTYIEKSDALLLGLGASWQNDTDGFKAIRDFLAGCYQVAHRMVLPTFKAMNFTLEEYLLFKNIVIFHSTLGLSDQGAEIVRKARVKYEYLLTQHLTNEYGDREKALQKVVKIMELLNLFVDFGHRHNLYFSQLIALNKSQMTGKLVDEVYVKSDVF</sequence>
<keyword evidence="11" id="KW-1185">Reference proteome</keyword>
<keyword evidence="6" id="KW-0804">Transcription</keyword>
<keyword evidence="1" id="KW-0479">Metal-binding</keyword>
<evidence type="ECO:0000256" key="4">
    <source>
        <dbReference type="ARBA" id="ARBA00023015"/>
    </source>
</evidence>
<dbReference type="GO" id="GO:0003700">
    <property type="term" value="F:DNA-binding transcription factor activity"/>
    <property type="evidence" value="ECO:0007669"/>
    <property type="project" value="InterPro"/>
</dbReference>
<dbReference type="Gene3D" id="3.30.50.10">
    <property type="entry name" value="Erythroid Transcription Factor GATA-1, subunit A"/>
    <property type="match status" value="1"/>
</dbReference>
<dbReference type="AlphaFoldDB" id="A0AAF3FDA2"/>
<feature type="domain" description="NR LBD" evidence="10">
    <location>
        <begin position="247"/>
        <end position="483"/>
    </location>
</feature>
<dbReference type="InterPro" id="IPR035500">
    <property type="entry name" value="NHR-like_dom_sf"/>
</dbReference>
<evidence type="ECO:0000256" key="2">
    <source>
        <dbReference type="ARBA" id="ARBA00022771"/>
    </source>
</evidence>
<dbReference type="GO" id="GO:0043565">
    <property type="term" value="F:sequence-specific DNA binding"/>
    <property type="evidence" value="ECO:0007669"/>
    <property type="project" value="InterPro"/>
</dbReference>
<evidence type="ECO:0000256" key="5">
    <source>
        <dbReference type="ARBA" id="ARBA00023125"/>
    </source>
</evidence>
<keyword evidence="3" id="KW-0862">Zinc</keyword>
<dbReference type="InterPro" id="IPR001628">
    <property type="entry name" value="Znf_hrmn_rcpt"/>
</dbReference>
<dbReference type="InterPro" id="IPR013088">
    <property type="entry name" value="Znf_NHR/GATA"/>
</dbReference>
<dbReference type="SMART" id="SM00399">
    <property type="entry name" value="ZnF_C4"/>
    <property type="match status" value="1"/>
</dbReference>
<reference evidence="12" key="1">
    <citation type="submission" date="2024-02" db="UniProtKB">
        <authorList>
            <consortium name="WormBaseParasite"/>
        </authorList>
    </citation>
    <scope>IDENTIFICATION</scope>
</reference>
<keyword evidence="8" id="KW-0539">Nucleus</keyword>
<name>A0AAF3FDA2_9BILA</name>
<dbReference type="SMART" id="SM00430">
    <property type="entry name" value="HOLI"/>
    <property type="match status" value="1"/>
</dbReference>
<feature type="domain" description="Nuclear receptor" evidence="9">
    <location>
        <begin position="7"/>
        <end position="91"/>
    </location>
</feature>
<keyword evidence="7" id="KW-0675">Receptor</keyword>
<dbReference type="Pfam" id="PF00104">
    <property type="entry name" value="Hormone_recep"/>
    <property type="match status" value="1"/>
</dbReference>
<keyword evidence="5" id="KW-0238">DNA-binding</keyword>
<accession>A0AAF3FDA2</accession>
<evidence type="ECO:0000259" key="9">
    <source>
        <dbReference type="PROSITE" id="PS51030"/>
    </source>
</evidence>
<dbReference type="PANTHER" id="PTHR47630:SF5">
    <property type="entry name" value="NR LBD DOMAIN-CONTAINING PROTEIN"/>
    <property type="match status" value="1"/>
</dbReference>
<evidence type="ECO:0000256" key="7">
    <source>
        <dbReference type="ARBA" id="ARBA00023170"/>
    </source>
</evidence>
<dbReference type="SUPFAM" id="SSF48508">
    <property type="entry name" value="Nuclear receptor ligand-binding domain"/>
    <property type="match status" value="1"/>
</dbReference>
<dbReference type="Proteomes" id="UP000887575">
    <property type="component" value="Unassembled WGS sequence"/>
</dbReference>
<protein>
    <submittedName>
        <fullName evidence="12">Uncharacterized protein</fullName>
    </submittedName>
</protein>
<evidence type="ECO:0000256" key="6">
    <source>
        <dbReference type="ARBA" id="ARBA00023163"/>
    </source>
</evidence>
<dbReference type="Gene3D" id="1.10.565.10">
    <property type="entry name" value="Retinoid X Receptor"/>
    <property type="match status" value="1"/>
</dbReference>